<comment type="subcellular location">
    <subcellularLocation>
        <location evidence="1">Cell membrane</location>
        <topology evidence="1">Multi-pass membrane protein</topology>
    </subcellularLocation>
</comment>
<evidence type="ECO:0000256" key="2">
    <source>
        <dbReference type="ARBA" id="ARBA00022448"/>
    </source>
</evidence>
<name>A0A4R6S3Z2_9MICO</name>
<dbReference type="CDD" id="cd06173">
    <property type="entry name" value="MFS_MefA_like"/>
    <property type="match status" value="1"/>
</dbReference>
<proteinExistence type="predicted"/>
<keyword evidence="9" id="KW-1185">Reference proteome</keyword>
<dbReference type="PANTHER" id="PTHR23513:SF6">
    <property type="entry name" value="MAJOR FACILITATOR SUPERFAMILY ASSOCIATED DOMAIN-CONTAINING PROTEIN"/>
    <property type="match status" value="1"/>
</dbReference>
<accession>A0A4R6S3Z2</accession>
<feature type="transmembrane region" description="Helical" evidence="7">
    <location>
        <begin position="139"/>
        <end position="162"/>
    </location>
</feature>
<dbReference type="OrthoDB" id="9815525at2"/>
<keyword evidence="4 7" id="KW-0812">Transmembrane</keyword>
<keyword evidence="3" id="KW-1003">Cell membrane</keyword>
<dbReference type="Pfam" id="PF05977">
    <property type="entry name" value="MFS_3"/>
    <property type="match status" value="1"/>
</dbReference>
<gene>
    <name evidence="8" type="ORF">EDF62_1394</name>
</gene>
<feature type="transmembrane region" description="Helical" evidence="7">
    <location>
        <begin position="286"/>
        <end position="306"/>
    </location>
</feature>
<organism evidence="8 9">
    <name type="scientific">Leucobacter luti</name>
    <dbReference type="NCBI Taxonomy" id="340320"/>
    <lineage>
        <taxon>Bacteria</taxon>
        <taxon>Bacillati</taxon>
        <taxon>Actinomycetota</taxon>
        <taxon>Actinomycetes</taxon>
        <taxon>Micrococcales</taxon>
        <taxon>Microbacteriaceae</taxon>
        <taxon>Leucobacter</taxon>
    </lineage>
</organism>
<feature type="transmembrane region" description="Helical" evidence="7">
    <location>
        <begin position="45"/>
        <end position="64"/>
    </location>
</feature>
<feature type="transmembrane region" description="Helical" evidence="7">
    <location>
        <begin position="20"/>
        <end position="39"/>
    </location>
</feature>
<feature type="transmembrane region" description="Helical" evidence="7">
    <location>
        <begin position="312"/>
        <end position="335"/>
    </location>
</feature>
<keyword evidence="5 7" id="KW-1133">Transmembrane helix</keyword>
<feature type="transmembrane region" description="Helical" evidence="7">
    <location>
        <begin position="261"/>
        <end position="279"/>
    </location>
</feature>
<dbReference type="PANTHER" id="PTHR23513">
    <property type="entry name" value="INTEGRAL MEMBRANE EFFLUX PROTEIN-RELATED"/>
    <property type="match status" value="1"/>
</dbReference>
<feature type="transmembrane region" description="Helical" evidence="7">
    <location>
        <begin position="76"/>
        <end position="98"/>
    </location>
</feature>
<dbReference type="RefSeq" id="WP_133616435.1">
    <property type="nucleotide sequence ID" value="NZ_SNYA01000003.1"/>
</dbReference>
<evidence type="ECO:0000313" key="9">
    <source>
        <dbReference type="Proteomes" id="UP000295601"/>
    </source>
</evidence>
<reference evidence="8 9" key="1">
    <citation type="submission" date="2019-03" db="EMBL/GenBank/DDBJ databases">
        <title>Genomic analyses of the natural microbiome of Caenorhabditis elegans.</title>
        <authorList>
            <person name="Samuel B."/>
        </authorList>
    </citation>
    <scope>NUCLEOTIDE SEQUENCE [LARGE SCALE GENOMIC DNA]</scope>
    <source>
        <strain evidence="8 9">JUb18</strain>
    </source>
</reference>
<feature type="transmembrane region" description="Helical" evidence="7">
    <location>
        <begin position="378"/>
        <end position="401"/>
    </location>
</feature>
<evidence type="ECO:0000256" key="5">
    <source>
        <dbReference type="ARBA" id="ARBA00022989"/>
    </source>
</evidence>
<sequence>MDDRALALPAFRLFLTARTISWAGNAITLVALPLLMFQITGSPALTGLLTAVEAIPYLALGLVAGALADRWNRKRVLIVTGAFSGLTLATIPAAAALHSLTVPHVFLTALTMSTLFVFFDAAGFGALPELVGRDRIPSATANMVACNTVITLLGPAAGGALAAAIGPAWALSIDAAAYLIAAGVTARVHWQPARLAPPTLLSAQALWDDIGEGLQYIWRTRIVRWLTIIGAGASISAGAMLGLMIVVGLRQFALTEHDPKLGLLYSASALGALIISLTISRIQRALPTGWITILALSISWLAQLAWAATTSINVGLVILVFFQAATTLSIMNGIIVRQSLAPEHLQSRVNTTARMIAWGGTPVGALLGGTLAEHFSTSLAILICSAGTAAGLAVAAGAKLWRVPPLARLRSGHHAH</sequence>
<evidence type="ECO:0000256" key="1">
    <source>
        <dbReference type="ARBA" id="ARBA00004651"/>
    </source>
</evidence>
<evidence type="ECO:0000313" key="8">
    <source>
        <dbReference type="EMBL" id="TDP93415.1"/>
    </source>
</evidence>
<dbReference type="AlphaFoldDB" id="A0A4R6S3Z2"/>
<feature type="transmembrane region" description="Helical" evidence="7">
    <location>
        <begin position="168"/>
        <end position="186"/>
    </location>
</feature>
<feature type="transmembrane region" description="Helical" evidence="7">
    <location>
        <begin position="104"/>
        <end position="127"/>
    </location>
</feature>
<feature type="transmembrane region" description="Helical" evidence="7">
    <location>
        <begin position="225"/>
        <end position="249"/>
    </location>
</feature>
<feature type="transmembrane region" description="Helical" evidence="7">
    <location>
        <begin position="355"/>
        <end position="372"/>
    </location>
</feature>
<evidence type="ECO:0000256" key="4">
    <source>
        <dbReference type="ARBA" id="ARBA00022692"/>
    </source>
</evidence>
<dbReference type="InterPro" id="IPR036259">
    <property type="entry name" value="MFS_trans_sf"/>
</dbReference>
<dbReference type="GO" id="GO:0005886">
    <property type="term" value="C:plasma membrane"/>
    <property type="evidence" value="ECO:0007669"/>
    <property type="project" value="UniProtKB-SubCell"/>
</dbReference>
<evidence type="ECO:0000256" key="7">
    <source>
        <dbReference type="SAM" id="Phobius"/>
    </source>
</evidence>
<keyword evidence="2" id="KW-0813">Transport</keyword>
<dbReference type="InterPro" id="IPR010290">
    <property type="entry name" value="TM_effector"/>
</dbReference>
<dbReference type="SUPFAM" id="SSF103473">
    <property type="entry name" value="MFS general substrate transporter"/>
    <property type="match status" value="1"/>
</dbReference>
<dbReference type="EMBL" id="SNYA01000003">
    <property type="protein sequence ID" value="TDP93415.1"/>
    <property type="molecule type" value="Genomic_DNA"/>
</dbReference>
<dbReference type="Proteomes" id="UP000295601">
    <property type="component" value="Unassembled WGS sequence"/>
</dbReference>
<keyword evidence="6 7" id="KW-0472">Membrane</keyword>
<evidence type="ECO:0000256" key="6">
    <source>
        <dbReference type="ARBA" id="ARBA00023136"/>
    </source>
</evidence>
<comment type="caution">
    <text evidence="8">The sequence shown here is derived from an EMBL/GenBank/DDBJ whole genome shotgun (WGS) entry which is preliminary data.</text>
</comment>
<dbReference type="Gene3D" id="1.20.1250.20">
    <property type="entry name" value="MFS general substrate transporter like domains"/>
    <property type="match status" value="1"/>
</dbReference>
<evidence type="ECO:0000256" key="3">
    <source>
        <dbReference type="ARBA" id="ARBA00022475"/>
    </source>
</evidence>
<protein>
    <submittedName>
        <fullName evidence="8">Putative MFS family arabinose efflux permease</fullName>
    </submittedName>
</protein>